<dbReference type="HOGENOM" id="CLU_139019_0_0_14"/>
<feature type="domain" description="Tyrosine specific protein phosphatases" evidence="1">
    <location>
        <begin position="72"/>
        <end position="119"/>
    </location>
</feature>
<sequence>MPFKKILDNLYLGDQFSNTLKIDCEVKMSDIFYRNLCKRENIIFKNSNVVITKDKLAANIVDCYHPTILNKHYFLFAINFIKQNIKQRRVYVHCQLGVSRSASLIFIYLVIENIINIEDFNLALNHFIDNFYPYMKLNSGIYLYLKENFPFQELKNSLNESSVKI</sequence>
<evidence type="ECO:0000259" key="1">
    <source>
        <dbReference type="PROSITE" id="PS50056"/>
    </source>
</evidence>
<dbReference type="Proteomes" id="UP000018550">
    <property type="component" value="Chromosome"/>
</dbReference>
<reference evidence="2 3" key="1">
    <citation type="journal article" date="2014" name="Genome Announc.">
        <title>Complete Genome Sequence of Spiroplasma apis B31T (ATCC 33834), a Bacterium Associated with May Disease of Honeybees (Apis mellifera).</title>
        <authorList>
            <person name="Ku C."/>
            <person name="Lo W.S."/>
            <person name="Chen L.L."/>
            <person name="Kuo C.H."/>
        </authorList>
    </citation>
    <scope>NUCLEOTIDE SEQUENCE [LARGE SCALE GENOMIC DNA]</scope>
    <source>
        <strain evidence="2">B31</strain>
    </source>
</reference>
<keyword evidence="3" id="KW-1185">Reference proteome</keyword>
<proteinExistence type="predicted"/>
<dbReference type="InterPro" id="IPR016130">
    <property type="entry name" value="Tyr_Pase_AS"/>
</dbReference>
<dbReference type="PATRIC" id="fig|1276258.3.peg.849"/>
<dbReference type="STRING" id="1276258.SAPIS_v1c08280"/>
<evidence type="ECO:0000313" key="3">
    <source>
        <dbReference type="Proteomes" id="UP000018550"/>
    </source>
</evidence>
<dbReference type="eggNOG" id="COG2453">
    <property type="taxonomic scope" value="Bacteria"/>
</dbReference>
<dbReference type="SUPFAM" id="SSF52799">
    <property type="entry name" value="(Phosphotyrosine protein) phosphatases II"/>
    <property type="match status" value="1"/>
</dbReference>
<accession>V5RJM4</accession>
<dbReference type="InterPro" id="IPR000387">
    <property type="entry name" value="Tyr_Pase_dom"/>
</dbReference>
<dbReference type="Pfam" id="PF00782">
    <property type="entry name" value="DSPc"/>
    <property type="match status" value="1"/>
</dbReference>
<organism evidence="2 3">
    <name type="scientific">Spiroplasma apis B31</name>
    <dbReference type="NCBI Taxonomy" id="1276258"/>
    <lineage>
        <taxon>Bacteria</taxon>
        <taxon>Bacillati</taxon>
        <taxon>Mycoplasmatota</taxon>
        <taxon>Mollicutes</taxon>
        <taxon>Entomoplasmatales</taxon>
        <taxon>Spiroplasmataceae</taxon>
        <taxon>Spiroplasma</taxon>
    </lineage>
</organism>
<dbReference type="OrthoDB" id="397722at2"/>
<dbReference type="Gene3D" id="3.90.190.10">
    <property type="entry name" value="Protein tyrosine phosphatase superfamily"/>
    <property type="match status" value="1"/>
</dbReference>
<evidence type="ECO:0000313" key="2">
    <source>
        <dbReference type="EMBL" id="AHB36673.1"/>
    </source>
</evidence>
<dbReference type="PROSITE" id="PS50056">
    <property type="entry name" value="TYR_PHOSPHATASE_2"/>
    <property type="match status" value="1"/>
</dbReference>
<name>V5RJM4_SPIAP</name>
<dbReference type="EMBL" id="CP006682">
    <property type="protein sequence ID" value="AHB36673.1"/>
    <property type="molecule type" value="Genomic_DNA"/>
</dbReference>
<dbReference type="InterPro" id="IPR029021">
    <property type="entry name" value="Prot-tyrosine_phosphatase-like"/>
</dbReference>
<protein>
    <recommendedName>
        <fullName evidence="1">Tyrosine specific protein phosphatases domain-containing protein</fullName>
    </recommendedName>
</protein>
<dbReference type="KEGG" id="sapi:SAPIS_v1c08280"/>
<dbReference type="RefSeq" id="WP_023789995.1">
    <property type="nucleotide sequence ID" value="NC_022998.1"/>
</dbReference>
<dbReference type="InterPro" id="IPR000340">
    <property type="entry name" value="Dual-sp_phosphatase_cat-dom"/>
</dbReference>
<dbReference type="AlphaFoldDB" id="V5RJM4"/>
<dbReference type="PROSITE" id="PS00383">
    <property type="entry name" value="TYR_PHOSPHATASE_1"/>
    <property type="match status" value="1"/>
</dbReference>
<gene>
    <name evidence="2" type="ORF">SAPIS_v1c08280</name>
</gene>